<evidence type="ECO:0000259" key="3">
    <source>
        <dbReference type="PROSITE" id="PS50977"/>
    </source>
</evidence>
<keyword evidence="1 2" id="KW-0238">DNA-binding</keyword>
<accession>X5A1C9</accession>
<reference evidence="4 5" key="1">
    <citation type="journal article" date="2014" name="PLoS Genet.">
        <title>Comparative Genomic Analysis of N2-Fixing and Non-N2-Fixing Paenibacillus spp.: Organization, Evolution and Expression of the Nitrogen Fixation Genes.</title>
        <authorList>
            <person name="Xie J.B."/>
            <person name="Du Z."/>
            <person name="Bai L."/>
            <person name="Tian C."/>
            <person name="Zhang Y."/>
            <person name="Xie J.Y."/>
            <person name="Wang T."/>
            <person name="Liu X."/>
            <person name="Chen X."/>
            <person name="Cheng Q."/>
            <person name="Chen S."/>
            <person name="Li J."/>
        </authorList>
    </citation>
    <scope>NUCLEOTIDE SEQUENCE [LARGE SCALE GENOMIC DNA]</scope>
    <source>
        <strain evidence="4 5">T27</strain>
    </source>
</reference>
<dbReference type="PANTHER" id="PTHR30055:SF212">
    <property type="entry name" value="TETR-FAMILY FAMILY TRANSCRIPTIONAL REGULATOR"/>
    <property type="match status" value="1"/>
</dbReference>
<dbReference type="SUPFAM" id="SSF46689">
    <property type="entry name" value="Homeodomain-like"/>
    <property type="match status" value="1"/>
</dbReference>
<dbReference type="GO" id="GO:0003700">
    <property type="term" value="F:DNA-binding transcription factor activity"/>
    <property type="evidence" value="ECO:0007669"/>
    <property type="project" value="TreeGrafter"/>
</dbReference>
<dbReference type="STRING" id="1268072.PSAB_13755"/>
<dbReference type="PRINTS" id="PR00455">
    <property type="entry name" value="HTHTETR"/>
</dbReference>
<dbReference type="InterPro" id="IPR001647">
    <property type="entry name" value="HTH_TetR"/>
</dbReference>
<evidence type="ECO:0000256" key="2">
    <source>
        <dbReference type="PROSITE-ProRule" id="PRU00335"/>
    </source>
</evidence>
<dbReference type="Proteomes" id="UP000019772">
    <property type="component" value="Chromosome"/>
</dbReference>
<dbReference type="OrthoDB" id="9815924at2"/>
<dbReference type="EMBL" id="CP004078">
    <property type="protein sequence ID" value="AHV97664.1"/>
    <property type="molecule type" value="Genomic_DNA"/>
</dbReference>
<dbReference type="PROSITE" id="PS50977">
    <property type="entry name" value="HTH_TETR_2"/>
    <property type="match status" value="1"/>
</dbReference>
<feature type="domain" description="HTH tetR-type" evidence="3">
    <location>
        <begin position="12"/>
        <end position="72"/>
    </location>
</feature>
<dbReference type="PANTHER" id="PTHR30055">
    <property type="entry name" value="HTH-TYPE TRANSCRIPTIONAL REGULATOR RUTR"/>
    <property type="match status" value="1"/>
</dbReference>
<proteinExistence type="predicted"/>
<keyword evidence="5" id="KW-1185">Reference proteome</keyword>
<dbReference type="AlphaFoldDB" id="X5A1C9"/>
<dbReference type="GO" id="GO:0000976">
    <property type="term" value="F:transcription cis-regulatory region binding"/>
    <property type="evidence" value="ECO:0007669"/>
    <property type="project" value="TreeGrafter"/>
</dbReference>
<sequence>MKRHERQERERDERRKAILDAAGQIASEEGLERLSIRKIAERIEYSPGIIYHYFSGKEAIVEQLLQQDYQQFVSDLRAEGAKETRPERVFEQTMRHFIETSLADGSRYRNIMLNESPSVLSQTAVLFRGASEQRAAIGMLCGILRDFENMRDKEDSEIERTAQIIWSAAFGLILRLTVEKEIPAEQKEKLIDTYIALMLAAAKDLPGGSSQ</sequence>
<evidence type="ECO:0000256" key="1">
    <source>
        <dbReference type="ARBA" id="ARBA00023125"/>
    </source>
</evidence>
<dbReference type="Gene3D" id="1.10.357.10">
    <property type="entry name" value="Tetracycline Repressor, domain 2"/>
    <property type="match status" value="1"/>
</dbReference>
<dbReference type="PATRIC" id="fig|1268072.3.peg.2843"/>
<dbReference type="InterPro" id="IPR050109">
    <property type="entry name" value="HTH-type_TetR-like_transc_reg"/>
</dbReference>
<dbReference type="InterPro" id="IPR009057">
    <property type="entry name" value="Homeodomain-like_sf"/>
</dbReference>
<organism evidence="4 5">
    <name type="scientific">Paenibacillus sabinae T27</name>
    <dbReference type="NCBI Taxonomy" id="1268072"/>
    <lineage>
        <taxon>Bacteria</taxon>
        <taxon>Bacillati</taxon>
        <taxon>Bacillota</taxon>
        <taxon>Bacilli</taxon>
        <taxon>Bacillales</taxon>
        <taxon>Paenibacillaceae</taxon>
        <taxon>Paenibacillus</taxon>
    </lineage>
</organism>
<dbReference type="eggNOG" id="COG1309">
    <property type="taxonomic scope" value="Bacteria"/>
</dbReference>
<protein>
    <submittedName>
        <fullName evidence="4">Regulatory protein TetR</fullName>
    </submittedName>
</protein>
<dbReference type="Pfam" id="PF00440">
    <property type="entry name" value="TetR_N"/>
    <property type="match status" value="1"/>
</dbReference>
<evidence type="ECO:0000313" key="5">
    <source>
        <dbReference type="Proteomes" id="UP000019772"/>
    </source>
</evidence>
<evidence type="ECO:0000313" key="4">
    <source>
        <dbReference type="EMBL" id="AHV97664.1"/>
    </source>
</evidence>
<feature type="DNA-binding region" description="H-T-H motif" evidence="2">
    <location>
        <begin position="35"/>
        <end position="54"/>
    </location>
</feature>
<dbReference type="RefSeq" id="WP_025335174.1">
    <property type="nucleotide sequence ID" value="NZ_CP004078.1"/>
</dbReference>
<dbReference type="KEGG" id="psab:PSAB_13755"/>
<gene>
    <name evidence="4" type="ORF">PSAB_13755</name>
</gene>
<name>X5A1C9_9BACL</name>
<dbReference type="HOGENOM" id="CLU_069356_40_3_9"/>